<comment type="similarity">
    <text evidence="4">Belongs to the class-II pyridoxal-phosphate-dependent aminotransferase family.</text>
</comment>
<keyword evidence="6" id="KW-0808">Transferase</keyword>
<gene>
    <name evidence="12" type="ORF">PSACC_00031</name>
</gene>
<dbReference type="AlphaFoldDB" id="A0A2H9TQZ3"/>
<dbReference type="InterPro" id="IPR050087">
    <property type="entry name" value="AON_synthase_class-II"/>
</dbReference>
<dbReference type="GO" id="GO:0046512">
    <property type="term" value="P:sphingosine biosynthetic process"/>
    <property type="evidence" value="ECO:0007669"/>
    <property type="project" value="TreeGrafter"/>
</dbReference>
<dbReference type="Gene3D" id="3.40.640.10">
    <property type="entry name" value="Type I PLP-dependent aspartate aminotransferase-like (Major domain)"/>
    <property type="match status" value="1"/>
</dbReference>
<dbReference type="InterPro" id="IPR004839">
    <property type="entry name" value="Aminotransferase_I/II_large"/>
</dbReference>
<keyword evidence="8" id="KW-0746">Sphingolipid metabolism</keyword>
<protein>
    <recommendedName>
        <fullName evidence="5">serine C-palmitoyltransferase</fullName>
        <ecNumber evidence="5">2.3.1.50</ecNumber>
    </recommendedName>
</protein>
<dbReference type="InterPro" id="IPR015422">
    <property type="entry name" value="PyrdxlP-dep_Trfase_small"/>
</dbReference>
<dbReference type="GO" id="GO:0004758">
    <property type="term" value="F:serine C-palmitoyltransferase activity"/>
    <property type="evidence" value="ECO:0007669"/>
    <property type="project" value="TreeGrafter"/>
</dbReference>
<dbReference type="GO" id="GO:0030170">
    <property type="term" value="F:pyridoxal phosphate binding"/>
    <property type="evidence" value="ECO:0007669"/>
    <property type="project" value="InterPro"/>
</dbReference>
<name>A0A2H9TQZ3_9FUNG</name>
<evidence type="ECO:0000256" key="9">
    <source>
        <dbReference type="ARBA" id="ARBA00023098"/>
    </source>
</evidence>
<dbReference type="InterPro" id="IPR015424">
    <property type="entry name" value="PyrdxlP-dep_Trfase"/>
</dbReference>
<dbReference type="PANTHER" id="PTHR13693">
    <property type="entry name" value="CLASS II AMINOTRANSFERASE/8-AMINO-7-OXONONANOATE SYNTHASE"/>
    <property type="match status" value="1"/>
</dbReference>
<keyword evidence="7" id="KW-0663">Pyridoxal phosphate</keyword>
<organism evidence="12 13">
    <name type="scientific">Paramicrosporidium saccamoebae</name>
    <dbReference type="NCBI Taxonomy" id="1246581"/>
    <lineage>
        <taxon>Eukaryota</taxon>
        <taxon>Fungi</taxon>
        <taxon>Fungi incertae sedis</taxon>
        <taxon>Cryptomycota</taxon>
        <taxon>Cryptomycota incertae sedis</taxon>
        <taxon>Paramicrosporidium</taxon>
    </lineage>
</organism>
<dbReference type="GO" id="GO:0005783">
    <property type="term" value="C:endoplasmic reticulum"/>
    <property type="evidence" value="ECO:0007669"/>
    <property type="project" value="TreeGrafter"/>
</dbReference>
<evidence type="ECO:0000259" key="11">
    <source>
        <dbReference type="Pfam" id="PF00155"/>
    </source>
</evidence>
<evidence type="ECO:0000256" key="4">
    <source>
        <dbReference type="ARBA" id="ARBA00008392"/>
    </source>
</evidence>
<evidence type="ECO:0000313" key="13">
    <source>
        <dbReference type="Proteomes" id="UP000240830"/>
    </source>
</evidence>
<evidence type="ECO:0000256" key="7">
    <source>
        <dbReference type="ARBA" id="ARBA00022898"/>
    </source>
</evidence>
<keyword evidence="13" id="KW-1185">Reference proteome</keyword>
<evidence type="ECO:0000256" key="10">
    <source>
        <dbReference type="ARBA" id="ARBA00023315"/>
    </source>
</evidence>
<dbReference type="OrthoDB" id="3168162at2759"/>
<dbReference type="Pfam" id="PF00155">
    <property type="entry name" value="Aminotran_1_2"/>
    <property type="match status" value="1"/>
</dbReference>
<dbReference type="STRING" id="1246581.A0A2H9TQZ3"/>
<dbReference type="EMBL" id="MTSL01000003">
    <property type="protein sequence ID" value="PJF20163.1"/>
    <property type="molecule type" value="Genomic_DNA"/>
</dbReference>
<dbReference type="Proteomes" id="UP000240830">
    <property type="component" value="Unassembled WGS sequence"/>
</dbReference>
<accession>A0A2H9TQZ3</accession>
<evidence type="ECO:0000256" key="1">
    <source>
        <dbReference type="ARBA" id="ARBA00001933"/>
    </source>
</evidence>
<evidence type="ECO:0000256" key="8">
    <source>
        <dbReference type="ARBA" id="ARBA00022919"/>
    </source>
</evidence>
<dbReference type="InterPro" id="IPR015421">
    <property type="entry name" value="PyrdxlP-dep_Trfase_major"/>
</dbReference>
<comment type="pathway">
    <text evidence="2">Lipid metabolism; sphingolipid metabolism.</text>
</comment>
<evidence type="ECO:0000256" key="2">
    <source>
        <dbReference type="ARBA" id="ARBA00004760"/>
    </source>
</evidence>
<evidence type="ECO:0000256" key="5">
    <source>
        <dbReference type="ARBA" id="ARBA00013220"/>
    </source>
</evidence>
<keyword evidence="10" id="KW-0012">Acyltransferase</keyword>
<proteinExistence type="inferred from homology"/>
<feature type="domain" description="Aminotransferase class I/classII large" evidence="11">
    <location>
        <begin position="71"/>
        <end position="433"/>
    </location>
</feature>
<dbReference type="GO" id="GO:0016020">
    <property type="term" value="C:membrane"/>
    <property type="evidence" value="ECO:0007669"/>
    <property type="project" value="GOC"/>
</dbReference>
<dbReference type="GO" id="GO:0046513">
    <property type="term" value="P:ceramide biosynthetic process"/>
    <property type="evidence" value="ECO:0007669"/>
    <property type="project" value="TreeGrafter"/>
</dbReference>
<dbReference type="PANTHER" id="PTHR13693:SF2">
    <property type="entry name" value="SERINE PALMITOYLTRANSFERASE 1"/>
    <property type="match status" value="1"/>
</dbReference>
<sequence>MSEAISEALWNLITTTGHTLQQVPGLAVVVRYIQRSYQNDPIRVIIEVLVFIWALQSDLNVTLTTGERLQNWATANYLGLQNNADITQAAIETVRQYGVGACGPAGFYGSMDVHLDLEKQLAQILGTEEAIVYSQGFMAVASVIPAFCKRSDIIVADSGVSFAGQTGLEISRSQVYFFEHNDMEDLERVLKQVDQDCLRKKMPLSRRFIVAEGLYAKHGDKCPLPKIIELKERYKYRLMLDESLSFGCIGPRGLGISDYFGIPATKIDIIAGSFSQALGSSGGFCAGSHHVVDHQRLSSQAYCFSAALPPLLAVATSLALQQVESCPEVIHDLRRNMTVFNAVLETSLPKRFVVNGDRDSPLRFVRLSTRHEDPEHEVSVMNVIVKEMRKRGFLVTRDKHVQSREKFIPPPSVKVCLSSGFSEKETNTFANALIESMRVARVV</sequence>
<comment type="cofactor">
    <cofactor evidence="1">
        <name>pyridoxal 5'-phosphate</name>
        <dbReference type="ChEBI" id="CHEBI:597326"/>
    </cofactor>
</comment>
<evidence type="ECO:0000256" key="3">
    <source>
        <dbReference type="ARBA" id="ARBA00004991"/>
    </source>
</evidence>
<comment type="pathway">
    <text evidence="3">Sphingolipid metabolism.</text>
</comment>
<evidence type="ECO:0000313" key="12">
    <source>
        <dbReference type="EMBL" id="PJF20163.1"/>
    </source>
</evidence>
<dbReference type="Gene3D" id="3.90.1150.10">
    <property type="entry name" value="Aspartate Aminotransferase, domain 1"/>
    <property type="match status" value="1"/>
</dbReference>
<evidence type="ECO:0000256" key="6">
    <source>
        <dbReference type="ARBA" id="ARBA00022679"/>
    </source>
</evidence>
<reference evidence="12 13" key="1">
    <citation type="submission" date="2016-10" db="EMBL/GenBank/DDBJ databases">
        <title>The genome of Paramicrosporidium saccamoebae is the missing link in understanding Cryptomycota and Microsporidia evolution.</title>
        <authorList>
            <person name="Quandt C.A."/>
            <person name="Beaudet D."/>
            <person name="Corsaro D."/>
            <person name="Michel R."/>
            <person name="Corradi N."/>
            <person name="James T."/>
        </authorList>
    </citation>
    <scope>NUCLEOTIDE SEQUENCE [LARGE SCALE GENOMIC DNA]</scope>
    <source>
        <strain evidence="12 13">KSL3</strain>
    </source>
</reference>
<dbReference type="SUPFAM" id="SSF53383">
    <property type="entry name" value="PLP-dependent transferases"/>
    <property type="match status" value="1"/>
</dbReference>
<comment type="caution">
    <text evidence="12">The sequence shown here is derived from an EMBL/GenBank/DDBJ whole genome shotgun (WGS) entry which is preliminary data.</text>
</comment>
<keyword evidence="9" id="KW-0443">Lipid metabolism</keyword>
<dbReference type="EC" id="2.3.1.50" evidence="5"/>